<name>A0ABM4UFR8_COFAR</name>
<dbReference type="GeneID" id="140007298"/>
<dbReference type="InterPro" id="IPR012337">
    <property type="entry name" value="RNaseH-like_sf"/>
</dbReference>
<feature type="domain" description="Reverse transcriptase zinc-binding" evidence="2">
    <location>
        <begin position="457"/>
        <end position="543"/>
    </location>
</feature>
<evidence type="ECO:0000259" key="2">
    <source>
        <dbReference type="Pfam" id="PF13966"/>
    </source>
</evidence>
<dbReference type="SUPFAM" id="SSF53098">
    <property type="entry name" value="Ribonuclease H-like"/>
    <property type="match status" value="1"/>
</dbReference>
<dbReference type="Pfam" id="PF13966">
    <property type="entry name" value="zf-RVT"/>
    <property type="match status" value="1"/>
</dbReference>
<proteinExistence type="predicted"/>
<dbReference type="Pfam" id="PF13456">
    <property type="entry name" value="RVT_3"/>
    <property type="match status" value="1"/>
</dbReference>
<dbReference type="InterPro" id="IPR026960">
    <property type="entry name" value="RVT-Znf"/>
</dbReference>
<evidence type="ECO:0000313" key="3">
    <source>
        <dbReference type="Proteomes" id="UP001652660"/>
    </source>
</evidence>
<dbReference type="InterPro" id="IPR036397">
    <property type="entry name" value="RNaseH_sf"/>
</dbReference>
<keyword evidence="3" id="KW-1185">Reference proteome</keyword>
<dbReference type="RefSeq" id="XP_071906124.1">
    <property type="nucleotide sequence ID" value="XM_072050023.1"/>
</dbReference>
<evidence type="ECO:0000259" key="1">
    <source>
        <dbReference type="Pfam" id="PF13456"/>
    </source>
</evidence>
<protein>
    <recommendedName>
        <fullName evidence="5">RNase H type-1 domain-containing protein</fullName>
    </recommendedName>
</protein>
<evidence type="ECO:0008006" key="5">
    <source>
        <dbReference type="Google" id="ProtNLM"/>
    </source>
</evidence>
<dbReference type="PANTHER" id="PTHR47723">
    <property type="entry name" value="OS05G0353850 PROTEIN"/>
    <property type="match status" value="1"/>
</dbReference>
<reference evidence="4" key="1">
    <citation type="submission" date="2025-08" db="UniProtKB">
        <authorList>
            <consortium name="RefSeq"/>
        </authorList>
    </citation>
    <scope>IDENTIFICATION</scope>
    <source>
        <tissue evidence="4">Leaves</tissue>
    </source>
</reference>
<organism evidence="3 4">
    <name type="scientific">Coffea arabica</name>
    <name type="common">Arabian coffee</name>
    <dbReference type="NCBI Taxonomy" id="13443"/>
    <lineage>
        <taxon>Eukaryota</taxon>
        <taxon>Viridiplantae</taxon>
        <taxon>Streptophyta</taxon>
        <taxon>Embryophyta</taxon>
        <taxon>Tracheophyta</taxon>
        <taxon>Spermatophyta</taxon>
        <taxon>Magnoliopsida</taxon>
        <taxon>eudicotyledons</taxon>
        <taxon>Gunneridae</taxon>
        <taxon>Pentapetalae</taxon>
        <taxon>asterids</taxon>
        <taxon>lamiids</taxon>
        <taxon>Gentianales</taxon>
        <taxon>Rubiaceae</taxon>
        <taxon>Ixoroideae</taxon>
        <taxon>Gardenieae complex</taxon>
        <taxon>Bertiereae - Coffeeae clade</taxon>
        <taxon>Coffeeae</taxon>
        <taxon>Coffea</taxon>
    </lineage>
</organism>
<dbReference type="InterPro" id="IPR002156">
    <property type="entry name" value="RNaseH_domain"/>
</dbReference>
<dbReference type="PANTHER" id="PTHR47723:SF19">
    <property type="entry name" value="POLYNUCLEOTIDYL TRANSFERASE, RIBONUCLEASE H-LIKE SUPERFAMILY PROTEIN"/>
    <property type="match status" value="1"/>
</dbReference>
<accession>A0ABM4UFR8</accession>
<dbReference type="InterPro" id="IPR053151">
    <property type="entry name" value="RNase_H-like"/>
</dbReference>
<dbReference type="Gene3D" id="3.30.420.10">
    <property type="entry name" value="Ribonuclease H-like superfamily/Ribonuclease H"/>
    <property type="match status" value="1"/>
</dbReference>
<dbReference type="CDD" id="cd06222">
    <property type="entry name" value="RNase_H_like"/>
    <property type="match status" value="1"/>
</dbReference>
<gene>
    <name evidence="4" type="primary">LOC140007298</name>
</gene>
<dbReference type="Proteomes" id="UP001652660">
    <property type="component" value="Chromosome 5c"/>
</dbReference>
<dbReference type="InterPro" id="IPR044730">
    <property type="entry name" value="RNase_H-like_dom_plant"/>
</dbReference>
<evidence type="ECO:0000313" key="4">
    <source>
        <dbReference type="RefSeq" id="XP_071906124.1"/>
    </source>
</evidence>
<feature type="domain" description="RNase H type-1" evidence="1">
    <location>
        <begin position="609"/>
        <end position="726"/>
    </location>
</feature>
<sequence>MELQRAQGKLNRAPAVEELYWHQKARVKWIRSGDRNSKYFHAVVKQRRVQGMLHRIKKADEAWVEDKDAIASKAVACYSNLFSKKDNLCLEQIPTLEEIRRVVFAMDGDNAADPDRFTRKFFTYASDIIAQDIYKAIGSFFCGAELPRFVTSTSIILIPKVPNPQDFSKFRPISLCNFFNKELLTDMGKKTRGGNVALKLDMTKAYDRMSWVHIITVLRKFGFGERFIDMVWRLLANAWFSVIINGVSHDDIIIFTSGATKGLSGVMQVLGAYQQSSGQLARAAVCSSTLTIGGGVTCLDIQTGGKSVCKLSMGCLGGRHKISLDWTGVSLWANFMRAKYCRHLHPCQIDLSRRASRTWRRILNISRQAELSMVWRIQGGTCHFWYDNWLGSGALFLKATVDPALSFQDFIDNGRWSPNLLHRALPPNLVSSVLLYPFPRGTQPDEPIWTLTSSGDFSVASAFEEVRVARSSSFFHSHLWHPRIPLKISFFMLRLVLGRLSFPDILCRMGFQMMPSKCLCCPEGETGTVEHTFFEGQVAKDVWNYFTSMCGLTHGGSSLRARIAAWWMSPPRSAHKRIIFSLMPSRQNSLITFQLVRWKARELGCLTLNRDGCSKGNLGLSGGGGVLRDLSGVPLLAFSAFFGIRSSLQAEALAMLTGLQLCVERGFAKAEIQSDSQVLVGILQRRFRCPWQIRNEIEQIRDLKVDVVRIFHCFREANRVVDILANVGVSHPQQGCVIYDDISVFPKEANRVADILANVGVSHPQQGCVMYDDISVFPKLAKGEIRLDKLGMSSVRRIEGDAMQIIHGKARYP</sequence>